<keyword evidence="3" id="KW-1185">Reference proteome</keyword>
<sequence>MRLRKLRPARNEEEEVQRESKEKLKVSLSAAMGETDSGARLRRKRTTRLRRSFWDKGFKGVAWLAPSLPALCSLMSLNENGGTKWKVKNSR</sequence>
<protein>
    <submittedName>
        <fullName evidence="2">Uncharacterized protein</fullName>
    </submittedName>
</protein>
<dbReference type="Proteomes" id="UP001497516">
    <property type="component" value="Chromosome 9"/>
</dbReference>
<accession>A0AAV2GI69</accession>
<name>A0AAV2GI69_9ROSI</name>
<feature type="region of interest" description="Disordered" evidence="1">
    <location>
        <begin position="1"/>
        <end position="43"/>
    </location>
</feature>
<gene>
    <name evidence="2" type="ORF">LTRI10_LOCUS49826</name>
</gene>
<dbReference type="EMBL" id="OZ034822">
    <property type="protein sequence ID" value="CAL1410403.1"/>
    <property type="molecule type" value="Genomic_DNA"/>
</dbReference>
<dbReference type="AlphaFoldDB" id="A0AAV2GI69"/>
<reference evidence="2 3" key="1">
    <citation type="submission" date="2024-04" db="EMBL/GenBank/DDBJ databases">
        <authorList>
            <person name="Fracassetti M."/>
        </authorList>
    </citation>
    <scope>NUCLEOTIDE SEQUENCE [LARGE SCALE GENOMIC DNA]</scope>
</reference>
<evidence type="ECO:0000313" key="2">
    <source>
        <dbReference type="EMBL" id="CAL1410403.1"/>
    </source>
</evidence>
<evidence type="ECO:0000256" key="1">
    <source>
        <dbReference type="SAM" id="MobiDB-lite"/>
    </source>
</evidence>
<proteinExistence type="predicted"/>
<evidence type="ECO:0000313" key="3">
    <source>
        <dbReference type="Proteomes" id="UP001497516"/>
    </source>
</evidence>
<organism evidence="2 3">
    <name type="scientific">Linum trigynum</name>
    <dbReference type="NCBI Taxonomy" id="586398"/>
    <lineage>
        <taxon>Eukaryota</taxon>
        <taxon>Viridiplantae</taxon>
        <taxon>Streptophyta</taxon>
        <taxon>Embryophyta</taxon>
        <taxon>Tracheophyta</taxon>
        <taxon>Spermatophyta</taxon>
        <taxon>Magnoliopsida</taxon>
        <taxon>eudicotyledons</taxon>
        <taxon>Gunneridae</taxon>
        <taxon>Pentapetalae</taxon>
        <taxon>rosids</taxon>
        <taxon>fabids</taxon>
        <taxon>Malpighiales</taxon>
        <taxon>Linaceae</taxon>
        <taxon>Linum</taxon>
    </lineage>
</organism>